<dbReference type="Proteomes" id="UP001597296">
    <property type="component" value="Unassembled WGS sequence"/>
</dbReference>
<dbReference type="InterPro" id="IPR001509">
    <property type="entry name" value="Epimerase_deHydtase"/>
</dbReference>
<proteinExistence type="predicted"/>
<protein>
    <submittedName>
        <fullName evidence="3">SDR family NAD(P)-dependent oxidoreductase</fullName>
    </submittedName>
</protein>
<accession>A0ABW5CAX5</accession>
<organism evidence="3 4">
    <name type="scientific">Phaeospirillum tilakii</name>
    <dbReference type="NCBI Taxonomy" id="741673"/>
    <lineage>
        <taxon>Bacteria</taxon>
        <taxon>Pseudomonadati</taxon>
        <taxon>Pseudomonadota</taxon>
        <taxon>Alphaproteobacteria</taxon>
        <taxon>Rhodospirillales</taxon>
        <taxon>Rhodospirillaceae</taxon>
        <taxon>Phaeospirillum</taxon>
    </lineage>
</organism>
<keyword evidence="4" id="KW-1185">Reference proteome</keyword>
<name>A0ABW5CAX5_9PROT</name>
<evidence type="ECO:0000313" key="3">
    <source>
        <dbReference type="EMBL" id="MFD2233361.1"/>
    </source>
</evidence>
<feature type="domain" description="NAD-dependent epimerase/dehydratase" evidence="2">
    <location>
        <begin position="3"/>
        <end position="253"/>
    </location>
</feature>
<dbReference type="RefSeq" id="WP_377315138.1">
    <property type="nucleotide sequence ID" value="NZ_JBHUIY010000008.1"/>
</dbReference>
<sequence length="326" mass="35926">MTVLVTGAAGFIGYHTCLRLLARGDEVLGLDNLNAYYDVALKEARLAQLTAHANFRFVRADIADRAAIAEVERAHPGIDAIINLAAQAGVRHSLTAPHDYTHANIEGHLVMLELARRLPACRHFVYASSSSVYGANTKLPFSVDDRVDQPISLYAATKRAGELISHSYSHLYRIPSTGLRFFTVYGPWGRPDMAAYLFATAILAGQPIRVFNNGEMRRDFTFIDDIVSGVVGVLDHPPADDGVSPPCRVYNIGNHRSEKLMDFIGLVEQSLGRKATILFEPMQPGDVKETFADIDAISRDVGFAPTTPISVGVPKFIEWFKQYHKV</sequence>
<evidence type="ECO:0000259" key="2">
    <source>
        <dbReference type="Pfam" id="PF01370"/>
    </source>
</evidence>
<dbReference type="SUPFAM" id="SSF51735">
    <property type="entry name" value="NAD(P)-binding Rossmann-fold domains"/>
    <property type="match status" value="1"/>
</dbReference>
<comment type="caution">
    <text evidence="3">The sequence shown here is derived from an EMBL/GenBank/DDBJ whole genome shotgun (WGS) entry which is preliminary data.</text>
</comment>
<dbReference type="EMBL" id="JBHUIY010000008">
    <property type="protein sequence ID" value="MFD2233361.1"/>
    <property type="molecule type" value="Genomic_DNA"/>
</dbReference>
<keyword evidence="1" id="KW-0520">NAD</keyword>
<dbReference type="Pfam" id="PF01370">
    <property type="entry name" value="Epimerase"/>
    <property type="match status" value="1"/>
</dbReference>
<dbReference type="InterPro" id="IPR036291">
    <property type="entry name" value="NAD(P)-bd_dom_sf"/>
</dbReference>
<gene>
    <name evidence="3" type="ORF">ACFSNB_06060</name>
</gene>
<dbReference type="PRINTS" id="PR01713">
    <property type="entry name" value="NUCEPIMERASE"/>
</dbReference>
<reference evidence="4" key="1">
    <citation type="journal article" date="2019" name="Int. J. Syst. Evol. Microbiol.">
        <title>The Global Catalogue of Microorganisms (GCM) 10K type strain sequencing project: providing services to taxonomists for standard genome sequencing and annotation.</title>
        <authorList>
            <consortium name="The Broad Institute Genomics Platform"/>
            <consortium name="The Broad Institute Genome Sequencing Center for Infectious Disease"/>
            <person name="Wu L."/>
            <person name="Ma J."/>
        </authorList>
    </citation>
    <scope>NUCLEOTIDE SEQUENCE [LARGE SCALE GENOMIC DNA]</scope>
    <source>
        <strain evidence="4">KCTC 15012</strain>
    </source>
</reference>
<evidence type="ECO:0000313" key="4">
    <source>
        <dbReference type="Proteomes" id="UP001597296"/>
    </source>
</evidence>
<evidence type="ECO:0000256" key="1">
    <source>
        <dbReference type="ARBA" id="ARBA00023027"/>
    </source>
</evidence>
<dbReference type="Gene3D" id="3.40.50.720">
    <property type="entry name" value="NAD(P)-binding Rossmann-like Domain"/>
    <property type="match status" value="1"/>
</dbReference>
<dbReference type="PANTHER" id="PTHR43574">
    <property type="entry name" value="EPIMERASE-RELATED"/>
    <property type="match status" value="1"/>
</dbReference>